<sequence>MQLAGSGKCFGTGAMFGVVLFGLVLAQIGSGDAFLSFRHVVTERIANQTDFINSVLSDELPLKIVEYSQHVYDWDRDTLKISGKWVLNSPNDDYLYFVEYAQKIDKSSGFKEILADLNSKQLITDIKRVERVKPQSFTFEKTFVFGKK</sequence>
<dbReference type="GO" id="GO:0008483">
    <property type="term" value="F:transaminase activity"/>
    <property type="evidence" value="ECO:0007669"/>
    <property type="project" value="UniProtKB-KW"/>
</dbReference>
<dbReference type="VEuPathDB" id="VectorBase:ASIS008394"/>
<dbReference type="EMBL" id="ATLV01026905">
    <property type="status" value="NOT_ANNOTATED_CDS"/>
    <property type="molecule type" value="Genomic_DNA"/>
</dbReference>
<name>A0A084WTP3_ANOSI</name>
<evidence type="ECO:0000313" key="3">
    <source>
        <dbReference type="Proteomes" id="UP000030765"/>
    </source>
</evidence>
<dbReference type="EnsemblMetazoa" id="ASIC021823-RA">
    <property type="protein sequence ID" value="ASIC021823-PA"/>
    <property type="gene ID" value="ASIC021823"/>
</dbReference>
<gene>
    <name evidence="1" type="ORF">ZHAS_00021823</name>
</gene>
<proteinExistence type="predicted"/>
<dbReference type="OMA" id="IVEYSQH"/>
<organism evidence="1">
    <name type="scientific">Anopheles sinensis</name>
    <name type="common">Mosquito</name>
    <dbReference type="NCBI Taxonomy" id="74873"/>
    <lineage>
        <taxon>Eukaryota</taxon>
        <taxon>Metazoa</taxon>
        <taxon>Ecdysozoa</taxon>
        <taxon>Arthropoda</taxon>
        <taxon>Hexapoda</taxon>
        <taxon>Insecta</taxon>
        <taxon>Pterygota</taxon>
        <taxon>Neoptera</taxon>
        <taxon>Endopterygota</taxon>
        <taxon>Diptera</taxon>
        <taxon>Nematocera</taxon>
        <taxon>Culicoidea</taxon>
        <taxon>Culicidae</taxon>
        <taxon>Anophelinae</taxon>
        <taxon>Anopheles</taxon>
    </lineage>
</organism>
<evidence type="ECO:0000313" key="1">
    <source>
        <dbReference type="EMBL" id="KFB53587.1"/>
    </source>
</evidence>
<reference evidence="1 3" key="1">
    <citation type="journal article" date="2014" name="BMC Genomics">
        <title>Genome sequence of Anopheles sinensis provides insight into genetics basis of mosquito competence for malaria parasites.</title>
        <authorList>
            <person name="Zhou D."/>
            <person name="Zhang D."/>
            <person name="Ding G."/>
            <person name="Shi L."/>
            <person name="Hou Q."/>
            <person name="Ye Y."/>
            <person name="Xu Y."/>
            <person name="Zhou H."/>
            <person name="Xiong C."/>
            <person name="Li S."/>
            <person name="Yu J."/>
            <person name="Hong S."/>
            <person name="Yu X."/>
            <person name="Zou P."/>
            <person name="Chen C."/>
            <person name="Chang X."/>
            <person name="Wang W."/>
            <person name="Lv Y."/>
            <person name="Sun Y."/>
            <person name="Ma L."/>
            <person name="Shen B."/>
            <person name="Zhu C."/>
        </authorList>
    </citation>
    <scope>NUCLEOTIDE SEQUENCE [LARGE SCALE GENOMIC DNA]</scope>
</reference>
<accession>A0A084WTP3</accession>
<keyword evidence="1" id="KW-0032">Aminotransferase</keyword>
<keyword evidence="1" id="KW-0808">Transferase</keyword>
<dbReference type="EMBL" id="KE525420">
    <property type="protein sequence ID" value="KFB53587.1"/>
    <property type="molecule type" value="Genomic_DNA"/>
</dbReference>
<dbReference type="OrthoDB" id="7731754at2759"/>
<reference evidence="2" key="2">
    <citation type="submission" date="2020-05" db="UniProtKB">
        <authorList>
            <consortium name="EnsemblMetazoa"/>
        </authorList>
    </citation>
    <scope>IDENTIFICATION</scope>
</reference>
<keyword evidence="3" id="KW-1185">Reference proteome</keyword>
<dbReference type="VEuPathDB" id="VectorBase:ASIC021823"/>
<evidence type="ECO:0000313" key="2">
    <source>
        <dbReference type="EnsemblMetazoa" id="ASIC021823-PA"/>
    </source>
</evidence>
<dbReference type="Proteomes" id="UP000030765">
    <property type="component" value="Unassembled WGS sequence"/>
</dbReference>
<protein>
    <submittedName>
        <fullName evidence="1 2">Branched-chain amino acid aminotransferase</fullName>
    </submittedName>
</protein>
<dbReference type="AlphaFoldDB" id="A0A084WTP3"/>